<dbReference type="EMBL" id="UXAV01000026">
    <property type="protein sequence ID" value="VDC23607.1"/>
    <property type="molecule type" value="Genomic_DNA"/>
</dbReference>
<name>A0A3P5X5R7_9BACL</name>
<protein>
    <submittedName>
        <fullName evidence="1">Uncharacterized protein</fullName>
    </submittedName>
</protein>
<accession>A0A3P5X5R7</accession>
<dbReference type="AlphaFoldDB" id="A0A3P5X5R7"/>
<reference evidence="1 2" key="1">
    <citation type="submission" date="2018-11" db="EMBL/GenBank/DDBJ databases">
        <authorList>
            <person name="Criscuolo A."/>
        </authorList>
    </citation>
    <scope>NUCLEOTIDE SEQUENCE [LARGE SCALE GENOMIC DNA]</scope>
    <source>
        <strain evidence="1">ATB-66</strain>
    </source>
</reference>
<gene>
    <name evidence="1" type="ORF">FILTAD_00896</name>
</gene>
<evidence type="ECO:0000313" key="1">
    <source>
        <dbReference type="EMBL" id="VDC23607.1"/>
    </source>
</evidence>
<evidence type="ECO:0000313" key="2">
    <source>
        <dbReference type="Proteomes" id="UP000270468"/>
    </source>
</evidence>
<keyword evidence="2" id="KW-1185">Reference proteome</keyword>
<organism evidence="1 2">
    <name type="scientific">Filibacter tadaridae</name>
    <dbReference type="NCBI Taxonomy" id="2483811"/>
    <lineage>
        <taxon>Bacteria</taxon>
        <taxon>Bacillati</taxon>
        <taxon>Bacillota</taxon>
        <taxon>Bacilli</taxon>
        <taxon>Bacillales</taxon>
        <taxon>Caryophanaceae</taxon>
        <taxon>Filibacter</taxon>
    </lineage>
</organism>
<sequence>MVRHKAAALGIAYPFIRISLKKVTKVIEAAEKVPY</sequence>
<dbReference type="Proteomes" id="UP000270468">
    <property type="component" value="Unassembled WGS sequence"/>
</dbReference>
<proteinExistence type="predicted"/>